<name>A0A6J6C950_9ZZZZ</name>
<reference evidence="8" key="1">
    <citation type="submission" date="2020-05" db="EMBL/GenBank/DDBJ databases">
        <authorList>
            <person name="Chiriac C."/>
            <person name="Salcher M."/>
            <person name="Ghai R."/>
            <person name="Kavagutti S V."/>
        </authorList>
    </citation>
    <scope>NUCLEOTIDE SEQUENCE</scope>
</reference>
<feature type="transmembrane region" description="Helical" evidence="6">
    <location>
        <begin position="42"/>
        <end position="61"/>
    </location>
</feature>
<accession>A0A6J6C950</accession>
<keyword evidence="2" id="KW-1003">Cell membrane</keyword>
<feature type="transmembrane region" description="Helical" evidence="6">
    <location>
        <begin position="268"/>
        <end position="286"/>
    </location>
</feature>
<evidence type="ECO:0000313" key="8">
    <source>
        <dbReference type="EMBL" id="CAB4547796.1"/>
    </source>
</evidence>
<feature type="transmembrane region" description="Helical" evidence="6">
    <location>
        <begin position="131"/>
        <end position="154"/>
    </location>
</feature>
<dbReference type="AlphaFoldDB" id="A0A6J6C950"/>
<dbReference type="InterPro" id="IPR036259">
    <property type="entry name" value="MFS_trans_sf"/>
</dbReference>
<dbReference type="Gene3D" id="1.20.1250.20">
    <property type="entry name" value="MFS general substrate transporter like domains"/>
    <property type="match status" value="1"/>
</dbReference>
<evidence type="ECO:0000259" key="7">
    <source>
        <dbReference type="PROSITE" id="PS50850"/>
    </source>
</evidence>
<feature type="transmembrane region" description="Helical" evidence="6">
    <location>
        <begin position="98"/>
        <end position="119"/>
    </location>
</feature>
<feature type="transmembrane region" description="Helical" evidence="6">
    <location>
        <begin position="73"/>
        <end position="92"/>
    </location>
</feature>
<evidence type="ECO:0000256" key="6">
    <source>
        <dbReference type="SAM" id="Phobius"/>
    </source>
</evidence>
<protein>
    <submittedName>
        <fullName evidence="8">Unannotated protein</fullName>
    </submittedName>
</protein>
<proteinExistence type="predicted"/>
<dbReference type="InterPro" id="IPR011701">
    <property type="entry name" value="MFS"/>
</dbReference>
<evidence type="ECO:0000256" key="3">
    <source>
        <dbReference type="ARBA" id="ARBA00022692"/>
    </source>
</evidence>
<keyword evidence="4 6" id="KW-1133">Transmembrane helix</keyword>
<dbReference type="GO" id="GO:0005886">
    <property type="term" value="C:plasma membrane"/>
    <property type="evidence" value="ECO:0007669"/>
    <property type="project" value="UniProtKB-SubCell"/>
</dbReference>
<dbReference type="PANTHER" id="PTHR43124:SF3">
    <property type="entry name" value="CHLORAMPHENICOL EFFLUX PUMP RV0191"/>
    <property type="match status" value="1"/>
</dbReference>
<feature type="domain" description="Major facilitator superfamily (MFS) profile" evidence="7">
    <location>
        <begin position="7"/>
        <end position="379"/>
    </location>
</feature>
<evidence type="ECO:0000256" key="2">
    <source>
        <dbReference type="ARBA" id="ARBA00022475"/>
    </source>
</evidence>
<keyword evidence="3 6" id="KW-0812">Transmembrane</keyword>
<sequence>MTNNRRTERVLLGAVFTMEAGGSVIFALMGNLQDEFGFNDGGLGLIAAAGFLASFVMQIVVAPYADRGHAKRLLIIATVLALVGNALFAAGSSLIVFIVARLVAGAGSGLFLPPARALIASLDEKGVSERLGAMGGVALAGFVTGPVIGGFLVGPLGLRWPFIIFSISALISLIIVSTQRLPLLTPSTHPQRLAFGLLRQRRVLVPILFLISLALPVGMYDALWDRYLTDLGASDIVVGLSLAAYALPFVLLSRFGGRLADRSGKIKIAFIAVLFVAPLTALYGWFATPLMPIVLGIIESVAQSAGSPAGQGMLAEGAPEGRASAAQGLAGACNQLVAAAVAILATWGYGHISPRLLFSLAGLSVLVLGSVARLLARNMSISAEALDNHG</sequence>
<feature type="transmembrane region" description="Helical" evidence="6">
    <location>
        <begin position="12"/>
        <end position="30"/>
    </location>
</feature>
<feature type="transmembrane region" description="Helical" evidence="6">
    <location>
        <begin position="160"/>
        <end position="183"/>
    </location>
</feature>
<dbReference type="EMBL" id="CAEZSL010000119">
    <property type="protein sequence ID" value="CAB4547796.1"/>
    <property type="molecule type" value="Genomic_DNA"/>
</dbReference>
<dbReference type="InterPro" id="IPR050189">
    <property type="entry name" value="MFS_Efflux_Transporters"/>
</dbReference>
<dbReference type="InterPro" id="IPR020846">
    <property type="entry name" value="MFS_dom"/>
</dbReference>
<feature type="transmembrane region" description="Helical" evidence="6">
    <location>
        <begin position="356"/>
        <end position="376"/>
    </location>
</feature>
<gene>
    <name evidence="8" type="ORF">UFOPK1421_01067</name>
</gene>
<evidence type="ECO:0000256" key="1">
    <source>
        <dbReference type="ARBA" id="ARBA00004651"/>
    </source>
</evidence>
<feature type="transmembrane region" description="Helical" evidence="6">
    <location>
        <begin position="203"/>
        <end position="224"/>
    </location>
</feature>
<evidence type="ECO:0000256" key="4">
    <source>
        <dbReference type="ARBA" id="ARBA00022989"/>
    </source>
</evidence>
<comment type="subcellular location">
    <subcellularLocation>
        <location evidence="1">Cell membrane</location>
        <topology evidence="1">Multi-pass membrane protein</topology>
    </subcellularLocation>
</comment>
<keyword evidence="5 6" id="KW-0472">Membrane</keyword>
<organism evidence="8">
    <name type="scientific">freshwater metagenome</name>
    <dbReference type="NCBI Taxonomy" id="449393"/>
    <lineage>
        <taxon>unclassified sequences</taxon>
        <taxon>metagenomes</taxon>
        <taxon>ecological metagenomes</taxon>
    </lineage>
</organism>
<feature type="transmembrane region" description="Helical" evidence="6">
    <location>
        <begin position="236"/>
        <end position="256"/>
    </location>
</feature>
<dbReference type="GO" id="GO:0022857">
    <property type="term" value="F:transmembrane transporter activity"/>
    <property type="evidence" value="ECO:0007669"/>
    <property type="project" value="InterPro"/>
</dbReference>
<dbReference type="SUPFAM" id="SSF103473">
    <property type="entry name" value="MFS general substrate transporter"/>
    <property type="match status" value="1"/>
</dbReference>
<dbReference type="PROSITE" id="PS50850">
    <property type="entry name" value="MFS"/>
    <property type="match status" value="1"/>
</dbReference>
<dbReference type="Pfam" id="PF07690">
    <property type="entry name" value="MFS_1"/>
    <property type="match status" value="2"/>
</dbReference>
<dbReference type="PANTHER" id="PTHR43124">
    <property type="entry name" value="PURINE EFFLUX PUMP PBUE"/>
    <property type="match status" value="1"/>
</dbReference>
<evidence type="ECO:0000256" key="5">
    <source>
        <dbReference type="ARBA" id="ARBA00023136"/>
    </source>
</evidence>